<evidence type="ECO:0000313" key="3">
    <source>
        <dbReference type="Proteomes" id="UP000021816"/>
    </source>
</evidence>
<dbReference type="AlphaFoldDB" id="A0A011QU26"/>
<gene>
    <name evidence="2" type="ORF">AW10_00467</name>
</gene>
<reference evidence="2 3" key="1">
    <citation type="submission" date="2014-02" db="EMBL/GenBank/DDBJ databases">
        <title>Expanding our view of genomic diversity in Candidatus Accumulibacter clades.</title>
        <authorList>
            <person name="Skennerton C.T."/>
            <person name="Barr J.J."/>
            <person name="Slater F.R."/>
            <person name="Bond P.L."/>
            <person name="Tyson G.W."/>
        </authorList>
    </citation>
    <scope>NUCLEOTIDE SEQUENCE [LARGE SCALE GENOMIC DNA]</scope>
    <source>
        <strain evidence="3">BA-92</strain>
    </source>
</reference>
<dbReference type="Proteomes" id="UP000021816">
    <property type="component" value="Unassembled WGS sequence"/>
</dbReference>
<organism evidence="2 3">
    <name type="scientific">Candidatus Accumulibacter appositus</name>
    <dbReference type="NCBI Taxonomy" id="1454003"/>
    <lineage>
        <taxon>Bacteria</taxon>
        <taxon>Pseudomonadati</taxon>
        <taxon>Pseudomonadota</taxon>
        <taxon>Betaproteobacteria</taxon>
        <taxon>Candidatus Accumulibacter</taxon>
    </lineage>
</organism>
<sequence precursor="true">MKTPARLTQRLVTLLLAASLGVLSACSSVEKQPESRNLDAAQVKQERADTLAMAKTALDKLYAKEPEAKGVVKGAVGYGVFDITSVNALVVVGARGPGVIFDNATGKPTYMQAIRAGTGPGLGYQNIYQIFVFKSKEALDQFKVGGKAGGDVGASATAGSAGKTISFNPYIDVYQLTEKGFALQANWGAAGYYVDPDLN</sequence>
<protein>
    <recommendedName>
        <fullName evidence="4">Ysc84 actin-binding domain-containing protein</fullName>
    </recommendedName>
</protein>
<feature type="signal peptide" evidence="1">
    <location>
        <begin position="1"/>
        <end position="24"/>
    </location>
</feature>
<evidence type="ECO:0000256" key="1">
    <source>
        <dbReference type="SAM" id="SignalP"/>
    </source>
</evidence>
<keyword evidence="1" id="KW-0732">Signal</keyword>
<dbReference type="STRING" id="1454003.AW10_00467"/>
<comment type="caution">
    <text evidence="2">The sequence shown here is derived from an EMBL/GenBank/DDBJ whole genome shotgun (WGS) entry which is preliminary data.</text>
</comment>
<accession>A0A011QU26</accession>
<feature type="chain" id="PRO_5001462243" description="Ysc84 actin-binding domain-containing protein" evidence="1">
    <location>
        <begin position="25"/>
        <end position="199"/>
    </location>
</feature>
<dbReference type="EMBL" id="JEMX01000011">
    <property type="protein sequence ID" value="EXI82364.1"/>
    <property type="molecule type" value="Genomic_DNA"/>
</dbReference>
<proteinExistence type="predicted"/>
<evidence type="ECO:0008006" key="4">
    <source>
        <dbReference type="Google" id="ProtNLM"/>
    </source>
</evidence>
<name>A0A011QU26_9PROT</name>
<dbReference type="PROSITE" id="PS51257">
    <property type="entry name" value="PROKAR_LIPOPROTEIN"/>
    <property type="match status" value="1"/>
</dbReference>
<dbReference type="PATRIC" id="fig|1454003.3.peg.484"/>
<evidence type="ECO:0000313" key="2">
    <source>
        <dbReference type="EMBL" id="EXI82364.1"/>
    </source>
</evidence>